<keyword evidence="3" id="KW-1003">Cell membrane</keyword>
<evidence type="ECO:0000256" key="3">
    <source>
        <dbReference type="ARBA" id="ARBA00022475"/>
    </source>
</evidence>
<feature type="domain" description="ABC transmembrane type-1" evidence="8">
    <location>
        <begin position="355"/>
        <end position="543"/>
    </location>
</feature>
<keyword evidence="6 7" id="KW-0472">Membrane</keyword>
<dbReference type="RefSeq" id="WP_123638409.1">
    <property type="nucleotide sequence ID" value="NZ_RJUK01000001.1"/>
</dbReference>
<evidence type="ECO:0000256" key="1">
    <source>
        <dbReference type="ARBA" id="ARBA00004651"/>
    </source>
</evidence>
<dbReference type="Proteomes" id="UP000273643">
    <property type="component" value="Unassembled WGS sequence"/>
</dbReference>
<dbReference type="PANTHER" id="PTHR30183">
    <property type="entry name" value="MOLYBDENUM TRANSPORT SYSTEM PERMEASE PROTEIN MODB"/>
    <property type="match status" value="1"/>
</dbReference>
<evidence type="ECO:0000313" key="9">
    <source>
        <dbReference type="EMBL" id="ROQ21404.1"/>
    </source>
</evidence>
<sequence>MARALPVSPTLNATAGLCLAFLLGIPLAVAVWPYVGQLSGLSADAVTEFVRAPGLMTAIGYSLVLATLAPLLACYVALAFSARPSPRLLGWLAPLLSIPHLAFAVGVLFLFSPTGWLVRGWHSLFGGFESPPASALLADRSLFTLFWVLLLKEIPFLLLMIQSALTQIPAERYLQAGQTLGHSRLASWWQLIVPELLTRLRLPMAAVVIYTLSVVDVPLLIGPNLPGVWAQQVFQWQQDFSAQAAHSALLGSLMLVALAVILLWLNRQHERLYSGLLRWHRQGDIKMPLWLQILGRRLQSIARLWLPFMATLSLGVMGALVVWSLAQSWFYPDLLPGAFSLSTWRSEWPFLAPLLWQTVKLALLSASVGLVAALVCLEWQARRERYSPQWLMLLGLLLPQLPLVMGWQFGLSALRLDPHWHWVLWAHCVFTFPYAYLMLSGDYRRFNRRWLLVGQSLGYSAPACWFRILLPILKQPILYAWVIAFSVSVAQYLPTQLLGAGRVVTVTTEAVNIGSGGDRRLLGLYAFWQLLLPLILLLSAALLNRRARYRFAPR</sequence>
<feature type="transmembrane region" description="Helical" evidence="7">
    <location>
        <begin position="202"/>
        <end position="221"/>
    </location>
</feature>
<evidence type="ECO:0000256" key="6">
    <source>
        <dbReference type="ARBA" id="ARBA00023136"/>
    </source>
</evidence>
<feature type="transmembrane region" description="Helical" evidence="7">
    <location>
        <begin position="476"/>
        <end position="493"/>
    </location>
</feature>
<comment type="subcellular location">
    <subcellularLocation>
        <location evidence="1">Cell membrane</location>
        <topology evidence="1">Multi-pass membrane protein</topology>
    </subcellularLocation>
</comment>
<feature type="transmembrane region" description="Helical" evidence="7">
    <location>
        <begin position="55"/>
        <end position="81"/>
    </location>
</feature>
<dbReference type="CDD" id="cd06261">
    <property type="entry name" value="TM_PBP2"/>
    <property type="match status" value="1"/>
</dbReference>
<evidence type="ECO:0000259" key="8">
    <source>
        <dbReference type="PROSITE" id="PS50928"/>
    </source>
</evidence>
<keyword evidence="2" id="KW-0813">Transport</keyword>
<reference evidence="9 10" key="1">
    <citation type="submission" date="2018-11" db="EMBL/GenBank/DDBJ databases">
        <title>Genomic Encyclopedia of Type Strains, Phase IV (KMG-IV): sequencing the most valuable type-strain genomes for metagenomic binning, comparative biology and taxonomic classification.</title>
        <authorList>
            <person name="Goeker M."/>
        </authorList>
    </citation>
    <scope>NUCLEOTIDE SEQUENCE [LARGE SCALE GENOMIC DNA]</scope>
    <source>
        <strain evidence="9 10">DSM 16974</strain>
    </source>
</reference>
<name>A0A3N1NNU6_9GAMM</name>
<dbReference type="OrthoDB" id="7852521at2"/>
<comment type="caution">
    <text evidence="9">The sequence shown here is derived from an EMBL/GenBank/DDBJ whole genome shotgun (WGS) entry which is preliminary data.</text>
</comment>
<evidence type="ECO:0000256" key="4">
    <source>
        <dbReference type="ARBA" id="ARBA00022692"/>
    </source>
</evidence>
<dbReference type="PROSITE" id="PS50928">
    <property type="entry name" value="ABC_TM1"/>
    <property type="match status" value="2"/>
</dbReference>
<feature type="transmembrane region" description="Helical" evidence="7">
    <location>
        <begin position="12"/>
        <end position="35"/>
    </location>
</feature>
<dbReference type="Gene3D" id="1.10.3720.10">
    <property type="entry name" value="MetI-like"/>
    <property type="match status" value="2"/>
</dbReference>
<feature type="transmembrane region" description="Helical" evidence="7">
    <location>
        <begin position="354"/>
        <end position="377"/>
    </location>
</feature>
<keyword evidence="10" id="KW-1185">Reference proteome</keyword>
<evidence type="ECO:0000256" key="7">
    <source>
        <dbReference type="SAM" id="Phobius"/>
    </source>
</evidence>
<dbReference type="PANTHER" id="PTHR30183:SF6">
    <property type="entry name" value="INNER MEMBRANE ABC TRANSPORTER PERMEASE PROTEIN YNJC"/>
    <property type="match status" value="1"/>
</dbReference>
<feature type="transmembrane region" description="Helical" evidence="7">
    <location>
        <begin position="389"/>
        <end position="410"/>
    </location>
</feature>
<dbReference type="SUPFAM" id="SSF161098">
    <property type="entry name" value="MetI-like"/>
    <property type="match status" value="2"/>
</dbReference>
<feature type="transmembrane region" description="Helical" evidence="7">
    <location>
        <begin position="88"/>
        <end position="111"/>
    </location>
</feature>
<dbReference type="EMBL" id="RJUK01000001">
    <property type="protein sequence ID" value="ROQ21404.1"/>
    <property type="molecule type" value="Genomic_DNA"/>
</dbReference>
<dbReference type="InterPro" id="IPR000515">
    <property type="entry name" value="MetI-like"/>
</dbReference>
<dbReference type="GO" id="GO:0005886">
    <property type="term" value="C:plasma membrane"/>
    <property type="evidence" value="ECO:0007669"/>
    <property type="project" value="UniProtKB-SubCell"/>
</dbReference>
<dbReference type="GO" id="GO:0055085">
    <property type="term" value="P:transmembrane transport"/>
    <property type="evidence" value="ECO:0007669"/>
    <property type="project" value="InterPro"/>
</dbReference>
<dbReference type="AlphaFoldDB" id="A0A3N1NNU6"/>
<evidence type="ECO:0000256" key="2">
    <source>
        <dbReference type="ARBA" id="ARBA00022448"/>
    </source>
</evidence>
<feature type="transmembrane region" description="Helical" evidence="7">
    <location>
        <begin position="525"/>
        <end position="544"/>
    </location>
</feature>
<feature type="transmembrane region" description="Helical" evidence="7">
    <location>
        <begin position="241"/>
        <end position="265"/>
    </location>
</feature>
<feature type="transmembrane region" description="Helical" evidence="7">
    <location>
        <begin position="304"/>
        <end position="326"/>
    </location>
</feature>
<evidence type="ECO:0000313" key="10">
    <source>
        <dbReference type="Proteomes" id="UP000273643"/>
    </source>
</evidence>
<keyword evidence="4 7" id="KW-0812">Transmembrane</keyword>
<feature type="domain" description="ABC transmembrane type-1" evidence="8">
    <location>
        <begin position="55"/>
        <end position="266"/>
    </location>
</feature>
<accession>A0A3N1NNU6</accession>
<organism evidence="9 10">
    <name type="scientific">Marinimicrobium koreense</name>
    <dbReference type="NCBI Taxonomy" id="306545"/>
    <lineage>
        <taxon>Bacteria</taxon>
        <taxon>Pseudomonadati</taxon>
        <taxon>Pseudomonadota</taxon>
        <taxon>Gammaproteobacteria</taxon>
        <taxon>Cellvibrionales</taxon>
        <taxon>Cellvibrionaceae</taxon>
        <taxon>Marinimicrobium</taxon>
    </lineage>
</organism>
<gene>
    <name evidence="9" type="ORF">EDC38_2028</name>
</gene>
<proteinExistence type="predicted"/>
<keyword evidence="5 7" id="KW-1133">Transmembrane helix</keyword>
<protein>
    <submittedName>
        <fullName evidence="9">Putative thiamine transport system permease protein</fullName>
    </submittedName>
</protein>
<evidence type="ECO:0000256" key="5">
    <source>
        <dbReference type="ARBA" id="ARBA00022989"/>
    </source>
</evidence>
<dbReference type="InterPro" id="IPR035906">
    <property type="entry name" value="MetI-like_sf"/>
</dbReference>
<feature type="transmembrane region" description="Helical" evidence="7">
    <location>
        <begin position="422"/>
        <end position="439"/>
    </location>
</feature>